<dbReference type="Proteomes" id="UP000198635">
    <property type="component" value="Unassembled WGS sequence"/>
</dbReference>
<dbReference type="OrthoDB" id="5465305at2"/>
<name>A0A1I3PNE4_9BACT</name>
<accession>A0A1I3PNE4</accession>
<sequence>MAISGTPGLNLGNLFDKSMEAVSKRGANIEQKMKELQNSESASPEQMAMLNFELGQYNAMLESLSTVTKSMNDMLKSLAQRAG</sequence>
<reference evidence="2" key="1">
    <citation type="submission" date="2016-10" db="EMBL/GenBank/DDBJ databases">
        <authorList>
            <person name="Varghese N."/>
            <person name="Submissions S."/>
        </authorList>
    </citation>
    <scope>NUCLEOTIDE SEQUENCE [LARGE SCALE GENOMIC DNA]</scope>
    <source>
        <strain evidence="2">DSM 5918</strain>
    </source>
</reference>
<dbReference type="InterPro" id="IPR037203">
    <property type="entry name" value="T3SS_needle-like_sf"/>
</dbReference>
<gene>
    <name evidence="1" type="ORF">SAMN04488082_10253</name>
</gene>
<dbReference type="InterPro" id="IPR021123">
    <property type="entry name" value="T3SS_needle-like"/>
</dbReference>
<dbReference type="GO" id="GO:0015031">
    <property type="term" value="P:protein transport"/>
    <property type="evidence" value="ECO:0007669"/>
    <property type="project" value="InterPro"/>
</dbReference>
<keyword evidence="2" id="KW-1185">Reference proteome</keyword>
<dbReference type="STRING" id="52560.SAMN04488082_10253"/>
<dbReference type="AlphaFoldDB" id="A0A1I3PNE4"/>
<protein>
    <submittedName>
        <fullName evidence="1">Type III secretion system major needle protein, YscF/MxiH/PrgI family</fullName>
    </submittedName>
</protein>
<proteinExistence type="predicted"/>
<evidence type="ECO:0000313" key="2">
    <source>
        <dbReference type="Proteomes" id="UP000198635"/>
    </source>
</evidence>
<dbReference type="RefSeq" id="WP_092188771.1">
    <property type="nucleotide sequence ID" value="NZ_FORX01000002.1"/>
</dbReference>
<dbReference type="Pfam" id="PF09392">
    <property type="entry name" value="T3SS_needle_F"/>
    <property type="match status" value="1"/>
</dbReference>
<dbReference type="EMBL" id="FORX01000002">
    <property type="protein sequence ID" value="SFJ22821.1"/>
    <property type="molecule type" value="Genomic_DNA"/>
</dbReference>
<evidence type="ECO:0000313" key="1">
    <source>
        <dbReference type="EMBL" id="SFJ22821.1"/>
    </source>
</evidence>
<organism evidence="1 2">
    <name type="scientific">Desulfomicrobium apsheronum</name>
    <dbReference type="NCBI Taxonomy" id="52560"/>
    <lineage>
        <taxon>Bacteria</taxon>
        <taxon>Pseudomonadati</taxon>
        <taxon>Thermodesulfobacteriota</taxon>
        <taxon>Desulfovibrionia</taxon>
        <taxon>Desulfovibrionales</taxon>
        <taxon>Desulfomicrobiaceae</taxon>
        <taxon>Desulfomicrobium</taxon>
    </lineage>
</organism>
<dbReference type="Gene3D" id="1.20.58.90">
    <property type="match status" value="1"/>
</dbReference>
<dbReference type="SUPFAM" id="SSF140129">
    <property type="entry name" value="MxiH-like"/>
    <property type="match status" value="1"/>
</dbReference>